<dbReference type="SUPFAM" id="SSF55961">
    <property type="entry name" value="Bet v1-like"/>
    <property type="match status" value="1"/>
</dbReference>
<keyword evidence="1" id="KW-0812">Transmembrane</keyword>
<keyword evidence="3" id="KW-1185">Reference proteome</keyword>
<proteinExistence type="predicted"/>
<protein>
    <submittedName>
        <fullName evidence="2">Polyketide cyclase/dehydrase/lipid transport protein</fullName>
    </submittedName>
</protein>
<evidence type="ECO:0000313" key="2">
    <source>
        <dbReference type="EMBL" id="TDQ77035.1"/>
    </source>
</evidence>
<dbReference type="CDD" id="cd07818">
    <property type="entry name" value="SRPBCC_1"/>
    <property type="match status" value="1"/>
</dbReference>
<comment type="caution">
    <text evidence="2">The sequence shown here is derived from an EMBL/GenBank/DDBJ whole genome shotgun (WGS) entry which is preliminary data.</text>
</comment>
<evidence type="ECO:0000313" key="3">
    <source>
        <dbReference type="Proteomes" id="UP000295292"/>
    </source>
</evidence>
<dbReference type="EMBL" id="SNYV01000014">
    <property type="protein sequence ID" value="TDQ77035.1"/>
    <property type="molecule type" value="Genomic_DNA"/>
</dbReference>
<name>A0A4R6WBW8_9SPHI</name>
<organism evidence="2 3">
    <name type="scientific">Sphingobacterium yanglingense</name>
    <dbReference type="NCBI Taxonomy" id="1437280"/>
    <lineage>
        <taxon>Bacteria</taxon>
        <taxon>Pseudomonadati</taxon>
        <taxon>Bacteroidota</taxon>
        <taxon>Sphingobacteriia</taxon>
        <taxon>Sphingobacteriales</taxon>
        <taxon>Sphingobacteriaceae</taxon>
        <taxon>Sphingobacterium</taxon>
    </lineage>
</organism>
<dbReference type="OrthoDB" id="9807923at2"/>
<reference evidence="2 3" key="1">
    <citation type="submission" date="2019-03" db="EMBL/GenBank/DDBJ databases">
        <title>Genomic Encyclopedia of Archaeal and Bacterial Type Strains, Phase II (KMG-II): from individual species to whole genera.</title>
        <authorList>
            <person name="Goeker M."/>
        </authorList>
    </citation>
    <scope>NUCLEOTIDE SEQUENCE [LARGE SCALE GENOMIC DNA]</scope>
    <source>
        <strain evidence="2 3">DSM 28353</strain>
    </source>
</reference>
<dbReference type="AlphaFoldDB" id="A0A4R6WBW8"/>
<dbReference type="RefSeq" id="WP_133584692.1">
    <property type="nucleotide sequence ID" value="NZ_SNYV01000014.1"/>
</dbReference>
<accession>A0A4R6WBW8</accession>
<feature type="transmembrane region" description="Helical" evidence="1">
    <location>
        <begin position="6"/>
        <end position="25"/>
    </location>
</feature>
<sequence length="172" mass="19596">MKFIKYFLFTVLGLIAIILLVAAILPKDFHAGSQIVINQPSSLVFDYVKQIKKQGTYDSWSQQDPQIQKEYSGTDGTVGFTYTWRSKKVGDGKQIITKVEAGKRLEMDLFFNGSDQANKSFIQVDSLAPNQSEVRWEINGTMPYPFNLMSVFYDMNKDFEKGLKTLKGILEK</sequence>
<keyword evidence="1" id="KW-1133">Transmembrane helix</keyword>
<keyword evidence="1" id="KW-0472">Membrane</keyword>
<dbReference type="Proteomes" id="UP000295292">
    <property type="component" value="Unassembled WGS sequence"/>
</dbReference>
<evidence type="ECO:0000256" key="1">
    <source>
        <dbReference type="SAM" id="Phobius"/>
    </source>
</evidence>
<gene>
    <name evidence="2" type="ORF">CLV99_2429</name>
</gene>